<proteinExistence type="predicted"/>
<dbReference type="Gramene" id="OMERI10G07430.1">
    <property type="protein sequence ID" value="OMERI10G07430.1"/>
    <property type="gene ID" value="OMERI10G07430"/>
</dbReference>
<reference evidence="1" key="2">
    <citation type="submission" date="2018-05" db="EMBL/GenBank/DDBJ databases">
        <title>OmerRS3 (Oryza meridionalis Reference Sequence Version 3).</title>
        <authorList>
            <person name="Zhang J."/>
            <person name="Kudrna D."/>
            <person name="Lee S."/>
            <person name="Talag J."/>
            <person name="Welchert J."/>
            <person name="Wing R.A."/>
        </authorList>
    </citation>
    <scope>NUCLEOTIDE SEQUENCE [LARGE SCALE GENOMIC DNA]</scope>
    <source>
        <strain evidence="1">cv. OR44</strain>
    </source>
</reference>
<dbReference type="Proteomes" id="UP000008021">
    <property type="component" value="Chromosome 10"/>
</dbReference>
<protein>
    <submittedName>
        <fullName evidence="1">Uncharacterized protein</fullName>
    </submittedName>
</protein>
<reference evidence="1" key="1">
    <citation type="submission" date="2015-04" db="UniProtKB">
        <authorList>
            <consortium name="EnsemblPlants"/>
        </authorList>
    </citation>
    <scope>IDENTIFICATION</scope>
</reference>
<keyword evidence="2" id="KW-1185">Reference proteome</keyword>
<accession>A0A0E0EXX0</accession>
<dbReference type="AlphaFoldDB" id="A0A0E0EXX0"/>
<evidence type="ECO:0000313" key="2">
    <source>
        <dbReference type="Proteomes" id="UP000008021"/>
    </source>
</evidence>
<organism evidence="1">
    <name type="scientific">Oryza meridionalis</name>
    <dbReference type="NCBI Taxonomy" id="40149"/>
    <lineage>
        <taxon>Eukaryota</taxon>
        <taxon>Viridiplantae</taxon>
        <taxon>Streptophyta</taxon>
        <taxon>Embryophyta</taxon>
        <taxon>Tracheophyta</taxon>
        <taxon>Spermatophyta</taxon>
        <taxon>Magnoliopsida</taxon>
        <taxon>Liliopsida</taxon>
        <taxon>Poales</taxon>
        <taxon>Poaceae</taxon>
        <taxon>BOP clade</taxon>
        <taxon>Oryzoideae</taxon>
        <taxon>Oryzeae</taxon>
        <taxon>Oryzinae</taxon>
        <taxon>Oryza</taxon>
    </lineage>
</organism>
<sequence length="108" mass="12414">MTSDMSDLLHISWPHLPDQCVGYLGRDHAGERKHHPLFNPRKRRCTPRLPHARCSSVPPNRRLTSSKGQLVVYRQRQASPTLLFCRMTMNVILSLDSMGSGRKRSQHN</sequence>
<evidence type="ECO:0000313" key="1">
    <source>
        <dbReference type="EnsemblPlants" id="OMERI10G07430.1"/>
    </source>
</evidence>
<dbReference type="EnsemblPlants" id="OMERI10G07430.1">
    <property type="protein sequence ID" value="OMERI10G07430.1"/>
    <property type="gene ID" value="OMERI10G07430"/>
</dbReference>
<name>A0A0E0EXX0_9ORYZ</name>
<dbReference type="HOGENOM" id="CLU_2254426_0_0_1"/>